<dbReference type="PANTHER" id="PTHR37534:SF49">
    <property type="entry name" value="LYSINE BIOSYNTHESIS REGULATORY PROTEIN LYS14"/>
    <property type="match status" value="1"/>
</dbReference>
<evidence type="ECO:0000313" key="6">
    <source>
        <dbReference type="Proteomes" id="UP000736672"/>
    </source>
</evidence>
<dbReference type="InterPro" id="IPR001138">
    <property type="entry name" value="Zn2Cys6_DnaBD"/>
</dbReference>
<dbReference type="InterPro" id="IPR021858">
    <property type="entry name" value="Fun_TF"/>
</dbReference>
<dbReference type="GO" id="GO:0008270">
    <property type="term" value="F:zinc ion binding"/>
    <property type="evidence" value="ECO:0007669"/>
    <property type="project" value="InterPro"/>
</dbReference>
<sequence>MPGVAGPACATCRRKCRKCDRQKPACAQCTNKGDNCEGYPLKFCGVASRGKLSGKPHPFADTSPRPTKKRRVRAQSNAGSTEAVAPISTPRDIRLSPPETTTVTAVSSPTGPTLAISPVGAIVDPNHLDQDATITVPGGAILPESPEFDWSSREAFMEMASILRGSALEDQITGVSPATSALSRDDELLLPLDAICGTTEAEGQRILVGMNKFSLSNSGNVQEDAVAASLAASFSRIPWASRIAAVKFDALPSLSSPLDKTPFPTNLDQDRVQFLLQYFDETVCPKLVIDGAAAWSNPFQQYLLPMSLQFSGVLYAVLGLSLGHLSINHCDNPFNEQESLQYRFRAIRQVIDWLEGLQGTSTDPCLVEAGLAIILILLIHDVCETGVSAGGIHLNGVTSICQRHSKLLERSIRDRPCMKFLFGALSWLHMLRCVPRRYEELLTDGVQEHVFQEMCPRLFECFSGCPLELFLAFSRLLKLSKDESSAASETSPDMESIRSIQQYLATWRRDASSDAAPEDGSDHLANAFRHSFLLHSLSFSDKDMTADNPKIQRHIQEILNAVSKVPTGFKGSSRLLWPLFMAGTESLMAYQQDYVLLRVKSILNDTGFRNLASTTILEHIWKERRKGAESGRDTKLWTDYLSKKDIMETHDYLIF</sequence>
<evidence type="ECO:0000256" key="1">
    <source>
        <dbReference type="ARBA" id="ARBA00004123"/>
    </source>
</evidence>
<evidence type="ECO:0000256" key="2">
    <source>
        <dbReference type="ARBA" id="ARBA00023242"/>
    </source>
</evidence>
<evidence type="ECO:0000256" key="3">
    <source>
        <dbReference type="SAM" id="MobiDB-lite"/>
    </source>
</evidence>
<dbReference type="Pfam" id="PF00172">
    <property type="entry name" value="Zn_clus"/>
    <property type="match status" value="1"/>
</dbReference>
<reference evidence="5" key="1">
    <citation type="journal article" date="2021" name="Nat. Commun.">
        <title>Genetic determinants of endophytism in the Arabidopsis root mycobiome.</title>
        <authorList>
            <person name="Mesny F."/>
            <person name="Miyauchi S."/>
            <person name="Thiergart T."/>
            <person name="Pickel B."/>
            <person name="Atanasova L."/>
            <person name="Karlsson M."/>
            <person name="Huettel B."/>
            <person name="Barry K.W."/>
            <person name="Haridas S."/>
            <person name="Chen C."/>
            <person name="Bauer D."/>
            <person name="Andreopoulos W."/>
            <person name="Pangilinan J."/>
            <person name="LaButti K."/>
            <person name="Riley R."/>
            <person name="Lipzen A."/>
            <person name="Clum A."/>
            <person name="Drula E."/>
            <person name="Henrissat B."/>
            <person name="Kohler A."/>
            <person name="Grigoriev I.V."/>
            <person name="Martin F.M."/>
            <person name="Hacquard S."/>
        </authorList>
    </citation>
    <scope>NUCLEOTIDE SEQUENCE</scope>
    <source>
        <strain evidence="5">FSSC 5 MPI-SDFR-AT-0091</strain>
    </source>
</reference>
<dbReference type="Proteomes" id="UP000736672">
    <property type="component" value="Unassembled WGS sequence"/>
</dbReference>
<dbReference type="Gene3D" id="4.10.240.10">
    <property type="entry name" value="Zn(2)-C6 fungal-type DNA-binding domain"/>
    <property type="match status" value="1"/>
</dbReference>
<protein>
    <submittedName>
        <fullName evidence="5">Fungal-specific transcription factor domain-containing protein</fullName>
    </submittedName>
</protein>
<evidence type="ECO:0000259" key="4">
    <source>
        <dbReference type="PROSITE" id="PS50048"/>
    </source>
</evidence>
<dbReference type="PROSITE" id="PS50048">
    <property type="entry name" value="ZN2_CY6_FUNGAL_2"/>
    <property type="match status" value="1"/>
</dbReference>
<organism evidence="5 6">
    <name type="scientific">Fusarium solani</name>
    <name type="common">Filamentous fungus</name>
    <dbReference type="NCBI Taxonomy" id="169388"/>
    <lineage>
        <taxon>Eukaryota</taxon>
        <taxon>Fungi</taxon>
        <taxon>Dikarya</taxon>
        <taxon>Ascomycota</taxon>
        <taxon>Pezizomycotina</taxon>
        <taxon>Sordariomycetes</taxon>
        <taxon>Hypocreomycetidae</taxon>
        <taxon>Hypocreales</taxon>
        <taxon>Nectriaceae</taxon>
        <taxon>Fusarium</taxon>
        <taxon>Fusarium solani species complex</taxon>
    </lineage>
</organism>
<name>A0A9P9JTG3_FUSSL</name>
<gene>
    <name evidence="5" type="ORF">B0J15DRAFT_453596</name>
</gene>
<dbReference type="Pfam" id="PF11951">
    <property type="entry name" value="Fungal_trans_2"/>
    <property type="match status" value="1"/>
</dbReference>
<dbReference type="PANTHER" id="PTHR37534">
    <property type="entry name" value="TRANSCRIPTIONAL ACTIVATOR PROTEIN UGA3"/>
    <property type="match status" value="1"/>
</dbReference>
<comment type="caution">
    <text evidence="5">The sequence shown here is derived from an EMBL/GenBank/DDBJ whole genome shotgun (WGS) entry which is preliminary data.</text>
</comment>
<dbReference type="GO" id="GO:0000981">
    <property type="term" value="F:DNA-binding transcription factor activity, RNA polymerase II-specific"/>
    <property type="evidence" value="ECO:0007669"/>
    <property type="project" value="InterPro"/>
</dbReference>
<dbReference type="SUPFAM" id="SSF57701">
    <property type="entry name" value="Zn2/Cys6 DNA-binding domain"/>
    <property type="match status" value="1"/>
</dbReference>
<dbReference type="GO" id="GO:0005634">
    <property type="term" value="C:nucleus"/>
    <property type="evidence" value="ECO:0007669"/>
    <property type="project" value="UniProtKB-SubCell"/>
</dbReference>
<dbReference type="GO" id="GO:0045944">
    <property type="term" value="P:positive regulation of transcription by RNA polymerase II"/>
    <property type="evidence" value="ECO:0007669"/>
    <property type="project" value="TreeGrafter"/>
</dbReference>
<keyword evidence="6" id="KW-1185">Reference proteome</keyword>
<feature type="region of interest" description="Disordered" evidence="3">
    <location>
        <begin position="54"/>
        <end position="83"/>
    </location>
</feature>
<dbReference type="GO" id="GO:0000976">
    <property type="term" value="F:transcription cis-regulatory region binding"/>
    <property type="evidence" value="ECO:0007669"/>
    <property type="project" value="TreeGrafter"/>
</dbReference>
<accession>A0A9P9JTG3</accession>
<feature type="domain" description="Zn(2)-C6 fungal-type" evidence="4">
    <location>
        <begin position="8"/>
        <end position="36"/>
    </location>
</feature>
<dbReference type="InterPro" id="IPR036864">
    <property type="entry name" value="Zn2-C6_fun-type_DNA-bd_sf"/>
</dbReference>
<dbReference type="CDD" id="cd00067">
    <property type="entry name" value="GAL4"/>
    <property type="match status" value="1"/>
</dbReference>
<proteinExistence type="predicted"/>
<dbReference type="EMBL" id="JAGTJS010000023">
    <property type="protein sequence ID" value="KAH7237192.1"/>
    <property type="molecule type" value="Genomic_DNA"/>
</dbReference>
<feature type="region of interest" description="Disordered" evidence="3">
    <location>
        <begin position="90"/>
        <end position="109"/>
    </location>
</feature>
<feature type="compositionally biased region" description="Polar residues" evidence="3">
    <location>
        <begin position="98"/>
        <end position="109"/>
    </location>
</feature>
<evidence type="ECO:0000313" key="5">
    <source>
        <dbReference type="EMBL" id="KAH7237192.1"/>
    </source>
</evidence>
<comment type="subcellular location">
    <subcellularLocation>
        <location evidence="1">Nucleus</location>
    </subcellularLocation>
</comment>
<keyword evidence="2" id="KW-0539">Nucleus</keyword>
<dbReference type="AlphaFoldDB" id="A0A9P9JTG3"/>
<dbReference type="OrthoDB" id="25818at2759"/>